<dbReference type="PIRSF" id="PIRSF001220">
    <property type="entry name" value="L-ASNase_gatD"/>
    <property type="match status" value="1"/>
</dbReference>
<keyword evidence="2" id="KW-0378">Hydrolase</keyword>
<dbReference type="PANTHER" id="PTHR11707">
    <property type="entry name" value="L-ASPARAGINASE"/>
    <property type="match status" value="1"/>
</dbReference>
<comment type="similarity">
    <text evidence="1">Belongs to the asparaginase 1 family.</text>
</comment>
<dbReference type="InterPro" id="IPR027474">
    <property type="entry name" value="L-asparaginase_N"/>
</dbReference>
<dbReference type="Gene3D" id="3.40.50.40">
    <property type="match status" value="1"/>
</dbReference>
<dbReference type="InterPro" id="IPR027473">
    <property type="entry name" value="L-asparaginase_C"/>
</dbReference>
<dbReference type="PROSITE" id="PS00917">
    <property type="entry name" value="ASN_GLN_ASE_2"/>
    <property type="match status" value="1"/>
</dbReference>
<dbReference type="InterPro" id="IPR040919">
    <property type="entry name" value="Asparaginase_C"/>
</dbReference>
<dbReference type="InterPro" id="IPR004550">
    <property type="entry name" value="AsnASE_II"/>
</dbReference>
<evidence type="ECO:0000256" key="3">
    <source>
        <dbReference type="PROSITE-ProRule" id="PRU10099"/>
    </source>
</evidence>
<dbReference type="SUPFAM" id="SSF53774">
    <property type="entry name" value="Glutaminase/Asparaginase"/>
    <property type="match status" value="1"/>
</dbReference>
<dbReference type="InterPro" id="IPR006034">
    <property type="entry name" value="Asparaginase/glutaminase-like"/>
</dbReference>
<feature type="active site" evidence="3">
    <location>
        <position position="18"/>
    </location>
</feature>
<dbReference type="Pfam" id="PF00710">
    <property type="entry name" value="Asparaginase"/>
    <property type="match status" value="1"/>
</dbReference>
<dbReference type="InterPro" id="IPR036152">
    <property type="entry name" value="Asp/glu_Ase-like_sf"/>
</dbReference>
<keyword evidence="8" id="KW-1185">Reference proteome</keyword>
<accession>A0ABT5KJA5</accession>
<proteinExistence type="inferred from homology"/>
<dbReference type="CDD" id="cd08964">
    <property type="entry name" value="L-asparaginase_II"/>
    <property type="match status" value="1"/>
</dbReference>
<evidence type="ECO:0000256" key="1">
    <source>
        <dbReference type="ARBA" id="ARBA00010518"/>
    </source>
</evidence>
<protein>
    <submittedName>
        <fullName evidence="7">Asparaginase</fullName>
    </submittedName>
</protein>
<dbReference type="PANTHER" id="PTHR11707:SF28">
    <property type="entry name" value="60 KDA LYSOPHOSPHOLIPASE"/>
    <property type="match status" value="1"/>
</dbReference>
<feature type="domain" description="L-asparaginase N-terminal" evidence="5">
    <location>
        <begin position="10"/>
        <end position="196"/>
    </location>
</feature>
<dbReference type="PIRSF" id="PIRSF500176">
    <property type="entry name" value="L_ASNase"/>
    <property type="match status" value="1"/>
</dbReference>
<evidence type="ECO:0000256" key="2">
    <source>
        <dbReference type="ARBA" id="ARBA00022801"/>
    </source>
</evidence>
<dbReference type="Gene3D" id="3.40.50.1170">
    <property type="entry name" value="L-asparaginase, N-terminal domain"/>
    <property type="match status" value="1"/>
</dbReference>
<evidence type="ECO:0000313" key="7">
    <source>
        <dbReference type="EMBL" id="MDC8774011.1"/>
    </source>
</evidence>
<dbReference type="SFLD" id="SFLDS00057">
    <property type="entry name" value="Glutaminase/Asparaginase"/>
    <property type="match status" value="1"/>
</dbReference>
<feature type="active site" evidence="4">
    <location>
        <position position="97"/>
    </location>
</feature>
<sequence>MSQTNRADLVVILGTGGTIAGTAQDAADNVGYQAAQLGVAELVQAIPPLGRRRLETEQVAQLDSKDMDFATWQKLAVRVAAHLARPEVAGIVITHGTDTLEETAYFLHRVLAPSKPLVLTAAMRPATALQTDGPQNLLDAVNVALDPQAHGVLVVFAGAVHSAAQVRKIHSYRVDAFASVDGARLAVVEEGAVRWLGALEAGQPPFGLSLVSAAAANWPRVEVLLNYAGADGAMVDALVNSGVNGLVVAGTGNGSLSLKLDAALRAAQARGVAVLRSTRCDAGPVTESADALPSAGALSPVKARVELLLRLMAAG</sequence>
<evidence type="ECO:0000256" key="4">
    <source>
        <dbReference type="PROSITE-ProRule" id="PRU10100"/>
    </source>
</evidence>
<dbReference type="InterPro" id="IPR037152">
    <property type="entry name" value="L-asparaginase_N_sf"/>
</dbReference>
<dbReference type="Pfam" id="PF17763">
    <property type="entry name" value="Asparaginase_C"/>
    <property type="match status" value="1"/>
</dbReference>
<dbReference type="RefSeq" id="WP_273602078.1">
    <property type="nucleotide sequence ID" value="NZ_JAQQXT010000016.1"/>
</dbReference>
<dbReference type="EMBL" id="JAQQXT010000016">
    <property type="protein sequence ID" value="MDC8774011.1"/>
    <property type="molecule type" value="Genomic_DNA"/>
</dbReference>
<evidence type="ECO:0000313" key="8">
    <source>
        <dbReference type="Proteomes" id="UP001221189"/>
    </source>
</evidence>
<dbReference type="PRINTS" id="PR00139">
    <property type="entry name" value="ASNGLNASE"/>
</dbReference>
<comment type="caution">
    <text evidence="7">The sequence shown here is derived from an EMBL/GenBank/DDBJ whole genome shotgun (WGS) entry which is preliminary data.</text>
</comment>
<dbReference type="PROSITE" id="PS51732">
    <property type="entry name" value="ASN_GLN_ASE_3"/>
    <property type="match status" value="1"/>
</dbReference>
<evidence type="ECO:0000259" key="5">
    <source>
        <dbReference type="Pfam" id="PF00710"/>
    </source>
</evidence>
<feature type="domain" description="Asparaginase/glutaminase C-terminal" evidence="6">
    <location>
        <begin position="220"/>
        <end position="311"/>
    </location>
</feature>
<dbReference type="SMART" id="SM00870">
    <property type="entry name" value="Asparaginase"/>
    <property type="match status" value="1"/>
</dbReference>
<evidence type="ECO:0000259" key="6">
    <source>
        <dbReference type="Pfam" id="PF17763"/>
    </source>
</evidence>
<dbReference type="Proteomes" id="UP001221189">
    <property type="component" value="Unassembled WGS sequence"/>
</dbReference>
<dbReference type="PROSITE" id="PS00144">
    <property type="entry name" value="ASN_GLN_ASE_1"/>
    <property type="match status" value="1"/>
</dbReference>
<name>A0ABT5KJA5_9BURK</name>
<dbReference type="InterPro" id="IPR020827">
    <property type="entry name" value="Asparaginase/glutaminase_AS1"/>
</dbReference>
<reference evidence="7 8" key="1">
    <citation type="submission" date="2022-10" db="EMBL/GenBank/DDBJ databases">
        <title>Paucibacter sp. hw1 Genome sequencing.</title>
        <authorList>
            <person name="Park S."/>
        </authorList>
    </citation>
    <scope>NUCLEOTIDE SEQUENCE [LARGE SCALE GENOMIC DNA]</scope>
    <source>
        <strain evidence="8">hw1</strain>
    </source>
</reference>
<dbReference type="InterPro" id="IPR027475">
    <property type="entry name" value="Asparaginase/glutaminase_AS2"/>
</dbReference>
<gene>
    <name evidence="7" type="ORF">PRZ03_20825</name>
</gene>
<organism evidence="7 8">
    <name type="scientific">Roseateles albus</name>
    <dbReference type="NCBI Taxonomy" id="2987525"/>
    <lineage>
        <taxon>Bacteria</taxon>
        <taxon>Pseudomonadati</taxon>
        <taxon>Pseudomonadota</taxon>
        <taxon>Betaproteobacteria</taxon>
        <taxon>Burkholderiales</taxon>
        <taxon>Sphaerotilaceae</taxon>
        <taxon>Roseateles</taxon>
    </lineage>
</organism>